<dbReference type="EC" id="6.3.5.7" evidence="4"/>
<keyword evidence="4" id="KW-0436">Ligase</keyword>
<gene>
    <name evidence="4" type="primary">gatA_4</name>
    <name evidence="4" type="ORF">DSM104329_02951</name>
</gene>
<dbReference type="InterPro" id="IPR036928">
    <property type="entry name" value="AS_sf"/>
</dbReference>
<sequence>MRRSIVVALCALAGAFTAVALAGAFTAVAPADAAGRLPSSIGKLERSLAAGRTTCQAVTRTALVRIRAVNPTTHAVIEVNPDAMAIARRLDARRRAGRRPRSLECLPLLLKANYGTGDRLQTTAGSFVLAGFRTAQDSFAARRLRAAGAVILGKTNMDEWAHGVAGYSSLGGQTANGRRATRGPSGSSGGSASAVASGMALVAMGSDTGGSIQGPAAWNGVVGLRPTVGLVSREGVIPFASFTDVVGPLTRSVADLARVLGPLTGVDPADPATRGSRFRRDYTPYLDRDGLRGARIGVLDSLAGIDLTADSTQVEAAFARGLTRMRRSGATIVDGLAFDVPGFTFDGIGLITASQFHAELDAWFRGPGRGAPVHSLAEVVERSSQPDVRDRVFVLPGLEQALTTAAPEGPAFDAAVAEADGFRDTLLALMRRHRLDALVYPTMTCPASPLPGVVDPTWTCTDAGTPFPQPLTLGEAPGALPTVLSAVSRLPALTVPGAALPGGQRLGINLLGPAWSEGRLIRLGYAFERGPRPRR</sequence>
<feature type="chain" id="PRO_5039376282" evidence="2">
    <location>
        <begin position="23"/>
        <end position="535"/>
    </location>
</feature>
<dbReference type="Proteomes" id="UP001162834">
    <property type="component" value="Chromosome"/>
</dbReference>
<dbReference type="AlphaFoldDB" id="A0A9E6XY18"/>
<dbReference type="EMBL" id="CP087164">
    <property type="protein sequence ID" value="UGS36545.1"/>
    <property type="molecule type" value="Genomic_DNA"/>
</dbReference>
<dbReference type="KEGG" id="sbae:DSM104329_02951"/>
<feature type="region of interest" description="Disordered" evidence="1">
    <location>
        <begin position="171"/>
        <end position="191"/>
    </location>
</feature>
<dbReference type="Pfam" id="PF01425">
    <property type="entry name" value="Amidase"/>
    <property type="match status" value="1"/>
</dbReference>
<dbReference type="RefSeq" id="WP_259310612.1">
    <property type="nucleotide sequence ID" value="NZ_CP087164.1"/>
</dbReference>
<dbReference type="PANTHER" id="PTHR42678">
    <property type="entry name" value="AMIDASE"/>
    <property type="match status" value="1"/>
</dbReference>
<evidence type="ECO:0000259" key="3">
    <source>
        <dbReference type="Pfam" id="PF01425"/>
    </source>
</evidence>
<feature type="domain" description="Amidase" evidence="3">
    <location>
        <begin position="58"/>
        <end position="520"/>
    </location>
</feature>
<proteinExistence type="predicted"/>
<reference evidence="4" key="1">
    <citation type="journal article" date="2022" name="Int. J. Syst. Evol. Microbiol.">
        <title>Pseudomonas aegrilactucae sp. nov. and Pseudomonas morbosilactucae sp. nov., pathogens causing bacterial rot of lettuce in Japan.</title>
        <authorList>
            <person name="Sawada H."/>
            <person name="Fujikawa T."/>
            <person name="Satou M."/>
        </authorList>
    </citation>
    <scope>NUCLEOTIDE SEQUENCE</scope>
    <source>
        <strain evidence="4">0166_1</strain>
    </source>
</reference>
<name>A0A9E6XY18_9ACTN</name>
<organism evidence="4 5">
    <name type="scientific">Capillimicrobium parvum</name>
    <dbReference type="NCBI Taxonomy" id="2884022"/>
    <lineage>
        <taxon>Bacteria</taxon>
        <taxon>Bacillati</taxon>
        <taxon>Actinomycetota</taxon>
        <taxon>Thermoleophilia</taxon>
        <taxon>Solirubrobacterales</taxon>
        <taxon>Capillimicrobiaceae</taxon>
        <taxon>Capillimicrobium</taxon>
    </lineage>
</organism>
<dbReference type="InterPro" id="IPR023631">
    <property type="entry name" value="Amidase_dom"/>
</dbReference>
<keyword evidence="5" id="KW-1185">Reference proteome</keyword>
<dbReference type="SUPFAM" id="SSF75304">
    <property type="entry name" value="Amidase signature (AS) enzymes"/>
    <property type="match status" value="1"/>
</dbReference>
<evidence type="ECO:0000313" key="4">
    <source>
        <dbReference type="EMBL" id="UGS36545.1"/>
    </source>
</evidence>
<protein>
    <submittedName>
        <fullName evidence="4">Glutamyl-tRNA(Gln) amidotransferase subunit A</fullName>
        <ecNumber evidence="4">6.3.5.7</ecNumber>
    </submittedName>
</protein>
<feature type="signal peptide" evidence="2">
    <location>
        <begin position="1"/>
        <end position="22"/>
    </location>
</feature>
<dbReference type="GO" id="GO:0050567">
    <property type="term" value="F:glutaminyl-tRNA synthase (glutamine-hydrolyzing) activity"/>
    <property type="evidence" value="ECO:0007669"/>
    <property type="project" value="UniProtKB-EC"/>
</dbReference>
<evidence type="ECO:0000313" key="5">
    <source>
        <dbReference type="Proteomes" id="UP001162834"/>
    </source>
</evidence>
<evidence type="ECO:0000256" key="2">
    <source>
        <dbReference type="SAM" id="SignalP"/>
    </source>
</evidence>
<accession>A0A9E6XY18</accession>
<dbReference type="PANTHER" id="PTHR42678:SF34">
    <property type="entry name" value="OS04G0183300 PROTEIN"/>
    <property type="match status" value="1"/>
</dbReference>
<keyword evidence="2" id="KW-0732">Signal</keyword>
<dbReference type="Gene3D" id="3.90.1300.10">
    <property type="entry name" value="Amidase signature (AS) domain"/>
    <property type="match status" value="1"/>
</dbReference>
<evidence type="ECO:0000256" key="1">
    <source>
        <dbReference type="SAM" id="MobiDB-lite"/>
    </source>
</evidence>